<evidence type="ECO:0000256" key="1">
    <source>
        <dbReference type="ARBA" id="ARBA00023015"/>
    </source>
</evidence>
<dbReference type="InterPro" id="IPR007630">
    <property type="entry name" value="RNA_pol_sigma70_r4"/>
</dbReference>
<gene>
    <name evidence="9" type="primary">rpoD</name>
    <name evidence="9" type="ORF">COMA1_11460</name>
</gene>
<organism evidence="9 10">
    <name type="scientific">Candidatus Nitrospira nitrosa</name>
    <dbReference type="NCBI Taxonomy" id="1742972"/>
    <lineage>
        <taxon>Bacteria</taxon>
        <taxon>Pseudomonadati</taxon>
        <taxon>Nitrospirota</taxon>
        <taxon>Nitrospiria</taxon>
        <taxon>Nitrospirales</taxon>
        <taxon>Nitrospiraceae</taxon>
        <taxon>Nitrospira</taxon>
    </lineage>
</organism>
<feature type="domain" description="RNA polymerase sigma-70" evidence="8">
    <location>
        <begin position="403"/>
        <end position="429"/>
    </location>
</feature>
<dbReference type="AlphaFoldDB" id="A0A0S4LBN8"/>
<dbReference type="Pfam" id="PF04545">
    <property type="entry name" value="Sigma70_r4"/>
    <property type="match status" value="1"/>
</dbReference>
<dbReference type="InterPro" id="IPR036388">
    <property type="entry name" value="WH-like_DNA-bd_sf"/>
</dbReference>
<dbReference type="GO" id="GO:0003677">
    <property type="term" value="F:DNA binding"/>
    <property type="evidence" value="ECO:0007669"/>
    <property type="project" value="UniProtKB-KW"/>
</dbReference>
<dbReference type="InterPro" id="IPR007627">
    <property type="entry name" value="RNA_pol_sigma70_r2"/>
</dbReference>
<dbReference type="InterPro" id="IPR007624">
    <property type="entry name" value="RNA_pol_sigma70_r3"/>
</dbReference>
<sequence length="442" mass="49612">MNLLGQSWLQRVEEDVQPHRKGDTMKEQLRVEDEIDVQQKFASDVDSDDARASGMLGRIGRGEGDASGSKGKSRPAMRTSQAASPFLLESLYFRSFGERGLLSREEEILIAKRVDQGTRRIRAALRQAGRTLLKARRIPGCEDSAKVVQSVRRLSGLSATALDSAERTLDAVLHPSGQSLPPPASIVRPLEAALDEIRTARVVLEQGKDELVRCNLRLVVDVAKHYTGRGLSLLDLVQEGNIGLMKAAERYQYRKGFKFSTYATWWIRQGITRSLADQSRTIRVPVHQTEASHRILRVMRRLCQQLGRPARLEEVAHVLRMRPERLRETVQAFQEPVALETPIGDGDTQFGDVIPDHQAVPPDANVNRSELTEQLDRILTILTPREQTVIRLRFGIGYDEGSTLEQVGQSLSVTRERIRQIEAKALKKLKTPAIKELFAAIR</sequence>
<proteinExistence type="inferred from homology"/>
<dbReference type="InterPro" id="IPR013325">
    <property type="entry name" value="RNA_pol_sigma_r2"/>
</dbReference>
<dbReference type="EMBL" id="CZQA01000001">
    <property type="protein sequence ID" value="CUS33992.1"/>
    <property type="molecule type" value="Genomic_DNA"/>
</dbReference>
<dbReference type="InterPro" id="IPR000943">
    <property type="entry name" value="RNA_pol_sigma70"/>
</dbReference>
<accession>A0A0S4LBN8</accession>
<dbReference type="Pfam" id="PF04542">
    <property type="entry name" value="Sigma70_r2"/>
    <property type="match status" value="1"/>
</dbReference>
<keyword evidence="3 5" id="KW-0238">DNA-binding</keyword>
<keyword evidence="1 5" id="KW-0805">Transcription regulation</keyword>
<dbReference type="PROSITE" id="PS00716">
    <property type="entry name" value="SIGMA70_2"/>
    <property type="match status" value="1"/>
</dbReference>
<protein>
    <recommendedName>
        <fullName evidence="5">RNA polymerase sigma factor</fullName>
    </recommendedName>
</protein>
<dbReference type="STRING" id="1742972.COMA1_11460"/>
<evidence type="ECO:0000256" key="5">
    <source>
        <dbReference type="RuleBase" id="RU362124"/>
    </source>
</evidence>
<dbReference type="PRINTS" id="PR00046">
    <property type="entry name" value="SIGMA70FCT"/>
</dbReference>
<dbReference type="SUPFAM" id="SSF88946">
    <property type="entry name" value="Sigma2 domain of RNA polymerase sigma factors"/>
    <property type="match status" value="1"/>
</dbReference>
<feature type="region of interest" description="Disordered" evidence="6">
    <location>
        <begin position="42"/>
        <end position="80"/>
    </location>
</feature>
<keyword evidence="4 5" id="KW-0804">Transcription</keyword>
<evidence type="ECO:0000256" key="3">
    <source>
        <dbReference type="ARBA" id="ARBA00023125"/>
    </source>
</evidence>
<evidence type="ECO:0000256" key="2">
    <source>
        <dbReference type="ARBA" id="ARBA00023082"/>
    </source>
</evidence>
<dbReference type="InterPro" id="IPR013324">
    <property type="entry name" value="RNA_pol_sigma_r3/r4-like"/>
</dbReference>
<dbReference type="Proteomes" id="UP000199032">
    <property type="component" value="Unassembled WGS sequence"/>
</dbReference>
<dbReference type="GO" id="GO:0006352">
    <property type="term" value="P:DNA-templated transcription initiation"/>
    <property type="evidence" value="ECO:0007669"/>
    <property type="project" value="InterPro"/>
</dbReference>
<reference evidence="9 10" key="1">
    <citation type="submission" date="2015-10" db="EMBL/GenBank/DDBJ databases">
        <authorList>
            <person name="Gilbert D.G."/>
        </authorList>
    </citation>
    <scope>NUCLEOTIDE SEQUENCE [LARGE SCALE GENOMIC DNA]</scope>
    <source>
        <strain evidence="9">COMA1</strain>
    </source>
</reference>
<dbReference type="GO" id="GO:0016987">
    <property type="term" value="F:sigma factor activity"/>
    <property type="evidence" value="ECO:0007669"/>
    <property type="project" value="UniProtKB-KW"/>
</dbReference>
<dbReference type="Gene3D" id="1.10.10.10">
    <property type="entry name" value="Winged helix-like DNA-binding domain superfamily/Winged helix DNA-binding domain"/>
    <property type="match status" value="2"/>
</dbReference>
<evidence type="ECO:0000313" key="9">
    <source>
        <dbReference type="EMBL" id="CUS33992.1"/>
    </source>
</evidence>
<dbReference type="PROSITE" id="PS00715">
    <property type="entry name" value="SIGMA70_1"/>
    <property type="match status" value="1"/>
</dbReference>
<evidence type="ECO:0000256" key="6">
    <source>
        <dbReference type="SAM" id="MobiDB-lite"/>
    </source>
</evidence>
<dbReference type="SUPFAM" id="SSF88659">
    <property type="entry name" value="Sigma3 and sigma4 domains of RNA polymerase sigma factors"/>
    <property type="match status" value="2"/>
</dbReference>
<evidence type="ECO:0000259" key="8">
    <source>
        <dbReference type="PROSITE" id="PS00716"/>
    </source>
</evidence>
<dbReference type="Gene3D" id="1.20.120.1810">
    <property type="match status" value="1"/>
</dbReference>
<feature type="domain" description="RNA polymerase sigma-70" evidence="7">
    <location>
        <begin position="235"/>
        <end position="248"/>
    </location>
</feature>
<dbReference type="NCBIfam" id="TIGR02937">
    <property type="entry name" value="sigma70-ECF"/>
    <property type="match status" value="1"/>
</dbReference>
<dbReference type="InterPro" id="IPR014284">
    <property type="entry name" value="RNA_pol_sigma-70_dom"/>
</dbReference>
<dbReference type="CDD" id="cd06171">
    <property type="entry name" value="Sigma70_r4"/>
    <property type="match status" value="1"/>
</dbReference>
<evidence type="ECO:0000259" key="7">
    <source>
        <dbReference type="PROSITE" id="PS00715"/>
    </source>
</evidence>
<keyword evidence="10" id="KW-1185">Reference proteome</keyword>
<dbReference type="PANTHER" id="PTHR30603:SF60">
    <property type="entry name" value="RNA POLYMERASE SIGMA FACTOR RPOD"/>
    <property type="match status" value="1"/>
</dbReference>
<dbReference type="OrthoDB" id="1185556at2"/>
<dbReference type="Pfam" id="PF04539">
    <property type="entry name" value="Sigma70_r3"/>
    <property type="match status" value="1"/>
</dbReference>
<evidence type="ECO:0000313" key="10">
    <source>
        <dbReference type="Proteomes" id="UP000199032"/>
    </source>
</evidence>
<dbReference type="PANTHER" id="PTHR30603">
    <property type="entry name" value="RNA POLYMERASE SIGMA FACTOR RPO"/>
    <property type="match status" value="1"/>
</dbReference>
<dbReference type="InterPro" id="IPR050239">
    <property type="entry name" value="Sigma-70_RNA_pol_init_factors"/>
</dbReference>
<comment type="similarity">
    <text evidence="5">Belongs to the sigma-70 factor family.</text>
</comment>
<name>A0A0S4LBN8_9BACT</name>
<keyword evidence="2 5" id="KW-0731">Sigma factor</keyword>
<comment type="function">
    <text evidence="5">Sigma factors are initiation factors that promote the attachment of RNA polymerase to specific initiation sites and are then released.</text>
</comment>
<evidence type="ECO:0000256" key="4">
    <source>
        <dbReference type="ARBA" id="ARBA00023163"/>
    </source>
</evidence>